<feature type="coiled-coil region" evidence="1">
    <location>
        <begin position="153"/>
        <end position="180"/>
    </location>
</feature>
<proteinExistence type="predicted"/>
<gene>
    <name evidence="2" type="ORF">ABZ921_37450</name>
</gene>
<evidence type="ECO:0000313" key="3">
    <source>
        <dbReference type="Proteomes" id="UP001551176"/>
    </source>
</evidence>
<accession>A0ABV3BZA0</accession>
<sequence>MADGSKPERSTIELIKEFADRELLKKTELAKFKAEVNGGNFAFNATGGGLTALKLEHSFLDPIGDLVKKREKAKEAAELRTRGQHPEQLKTAAEKAQTTADKAITKANGANRRINDLARDINQKLRRKADKSTVSLANDRQNSQLSALRRTQVEALRRESERASANVQHLNNQIARLNSRF</sequence>
<evidence type="ECO:0000313" key="2">
    <source>
        <dbReference type="EMBL" id="MEU6826333.1"/>
    </source>
</evidence>
<dbReference type="RefSeq" id="WP_359357443.1">
    <property type="nucleotide sequence ID" value="NZ_JBEYXV010000026.1"/>
</dbReference>
<reference evidence="2 3" key="1">
    <citation type="submission" date="2024-06" db="EMBL/GenBank/DDBJ databases">
        <title>The Natural Products Discovery Center: Release of the First 8490 Sequenced Strains for Exploring Actinobacteria Biosynthetic Diversity.</title>
        <authorList>
            <person name="Kalkreuter E."/>
            <person name="Kautsar S.A."/>
            <person name="Yang D."/>
            <person name="Bader C.D."/>
            <person name="Teijaro C.N."/>
            <person name="Fluegel L."/>
            <person name="Davis C.M."/>
            <person name="Simpson J.R."/>
            <person name="Lauterbach L."/>
            <person name="Steele A.D."/>
            <person name="Gui C."/>
            <person name="Meng S."/>
            <person name="Li G."/>
            <person name="Viehrig K."/>
            <person name="Ye F."/>
            <person name="Su P."/>
            <person name="Kiefer A.F."/>
            <person name="Nichols A."/>
            <person name="Cepeda A.J."/>
            <person name="Yan W."/>
            <person name="Fan B."/>
            <person name="Jiang Y."/>
            <person name="Adhikari A."/>
            <person name="Zheng C.-J."/>
            <person name="Schuster L."/>
            <person name="Cowan T.M."/>
            <person name="Smanski M.J."/>
            <person name="Chevrette M.G."/>
            <person name="De Carvalho L.P.S."/>
            <person name="Shen B."/>
        </authorList>
    </citation>
    <scope>NUCLEOTIDE SEQUENCE [LARGE SCALE GENOMIC DNA]</scope>
    <source>
        <strain evidence="2 3">NPDC046838</strain>
    </source>
</reference>
<keyword evidence="3" id="KW-1185">Reference proteome</keyword>
<keyword evidence="1" id="KW-0175">Coiled coil</keyword>
<dbReference type="Proteomes" id="UP001551176">
    <property type="component" value="Unassembled WGS sequence"/>
</dbReference>
<organism evidence="2 3">
    <name type="scientific">Streptomyces atriruber</name>
    <dbReference type="NCBI Taxonomy" id="545121"/>
    <lineage>
        <taxon>Bacteria</taxon>
        <taxon>Bacillati</taxon>
        <taxon>Actinomycetota</taxon>
        <taxon>Actinomycetes</taxon>
        <taxon>Kitasatosporales</taxon>
        <taxon>Streptomycetaceae</taxon>
        <taxon>Streptomyces</taxon>
    </lineage>
</organism>
<protein>
    <submittedName>
        <fullName evidence="2">Uncharacterized protein</fullName>
    </submittedName>
</protein>
<comment type="caution">
    <text evidence="2">The sequence shown here is derived from an EMBL/GenBank/DDBJ whole genome shotgun (WGS) entry which is preliminary data.</text>
</comment>
<evidence type="ECO:0000256" key="1">
    <source>
        <dbReference type="SAM" id="Coils"/>
    </source>
</evidence>
<dbReference type="EMBL" id="JBEYXV010000026">
    <property type="protein sequence ID" value="MEU6826333.1"/>
    <property type="molecule type" value="Genomic_DNA"/>
</dbReference>
<name>A0ABV3BZA0_9ACTN</name>